<evidence type="ECO:0000259" key="7">
    <source>
        <dbReference type="Pfam" id="PF13086"/>
    </source>
</evidence>
<keyword evidence="10" id="KW-1185">Reference proteome</keyword>
<keyword evidence="5" id="KW-0067">ATP-binding</keyword>
<dbReference type="GO" id="GO:0016787">
    <property type="term" value="F:hydrolase activity"/>
    <property type="evidence" value="ECO:0007669"/>
    <property type="project" value="UniProtKB-KW"/>
</dbReference>
<feature type="domain" description="DNA2/NAM7 helicase helicase" evidence="7">
    <location>
        <begin position="236"/>
        <end position="563"/>
    </location>
</feature>
<evidence type="ECO:0000256" key="6">
    <source>
        <dbReference type="SAM" id="MobiDB-lite"/>
    </source>
</evidence>
<dbReference type="InterPro" id="IPR027417">
    <property type="entry name" value="P-loop_NTPase"/>
</dbReference>
<gene>
    <name evidence="9" type="primary">Upf1</name>
    <name evidence="9" type="ORF">AK812_SmicGene20950</name>
</gene>
<dbReference type="Gene3D" id="3.40.50.300">
    <property type="entry name" value="P-loop containing nucleotide triphosphate hydrolases"/>
    <property type="match status" value="2"/>
</dbReference>
<dbReference type="CDD" id="cd18808">
    <property type="entry name" value="SF1_C_Upf1"/>
    <property type="match status" value="1"/>
</dbReference>
<protein>
    <submittedName>
        <fullName evidence="9">Regulator of nonsense transcripts 1</fullName>
    </submittedName>
</protein>
<organism evidence="9 10">
    <name type="scientific">Symbiodinium microadriaticum</name>
    <name type="common">Dinoflagellate</name>
    <name type="synonym">Zooxanthella microadriatica</name>
    <dbReference type="NCBI Taxonomy" id="2951"/>
    <lineage>
        <taxon>Eukaryota</taxon>
        <taxon>Sar</taxon>
        <taxon>Alveolata</taxon>
        <taxon>Dinophyceae</taxon>
        <taxon>Suessiales</taxon>
        <taxon>Symbiodiniaceae</taxon>
        <taxon>Symbiodinium</taxon>
    </lineage>
</organism>
<dbReference type="OrthoDB" id="6513042at2759"/>
<dbReference type="SUPFAM" id="SSF52540">
    <property type="entry name" value="P-loop containing nucleoside triphosphate hydrolases"/>
    <property type="match status" value="1"/>
</dbReference>
<name>A0A1Q9DNL4_SYMMI</name>
<keyword evidence="2" id="KW-0547">Nucleotide-binding</keyword>
<dbReference type="OMA" id="STTIFHM"/>
<feature type="compositionally biased region" description="Basic residues" evidence="6">
    <location>
        <begin position="820"/>
        <end position="832"/>
    </location>
</feature>
<dbReference type="InterPro" id="IPR041677">
    <property type="entry name" value="DNA2/NAM7_AAA_11"/>
</dbReference>
<evidence type="ECO:0000313" key="9">
    <source>
        <dbReference type="EMBL" id="OLP96758.1"/>
    </source>
</evidence>
<evidence type="ECO:0000256" key="5">
    <source>
        <dbReference type="ARBA" id="ARBA00022840"/>
    </source>
</evidence>
<feature type="region of interest" description="Disordered" evidence="6">
    <location>
        <begin position="1"/>
        <end position="29"/>
    </location>
</feature>
<dbReference type="AlphaFoldDB" id="A0A1Q9DNL4"/>
<comment type="caution">
    <text evidence="9">The sequence shown here is derived from an EMBL/GenBank/DDBJ whole genome shotgun (WGS) entry which is preliminary data.</text>
</comment>
<dbReference type="Pfam" id="PF13087">
    <property type="entry name" value="AAA_12"/>
    <property type="match status" value="1"/>
</dbReference>
<dbReference type="GO" id="GO:0005524">
    <property type="term" value="F:ATP binding"/>
    <property type="evidence" value="ECO:0007669"/>
    <property type="project" value="UniProtKB-KW"/>
</dbReference>
<evidence type="ECO:0000259" key="8">
    <source>
        <dbReference type="Pfam" id="PF13087"/>
    </source>
</evidence>
<feature type="domain" description="DNA2/NAM7 helicase-like C-terminal" evidence="8">
    <location>
        <begin position="577"/>
        <end position="767"/>
    </location>
</feature>
<dbReference type="Pfam" id="PF13086">
    <property type="entry name" value="AAA_11"/>
    <property type="match status" value="1"/>
</dbReference>
<feature type="region of interest" description="Disordered" evidence="6">
    <location>
        <begin position="816"/>
        <end position="849"/>
    </location>
</feature>
<dbReference type="Proteomes" id="UP000186817">
    <property type="component" value="Unassembled WGS sequence"/>
</dbReference>
<proteinExistence type="inferred from homology"/>
<dbReference type="InterPro" id="IPR041679">
    <property type="entry name" value="DNA2/NAM7-like_C"/>
</dbReference>
<evidence type="ECO:0000313" key="10">
    <source>
        <dbReference type="Proteomes" id="UP000186817"/>
    </source>
</evidence>
<keyword evidence="4" id="KW-0347">Helicase</keyword>
<reference evidence="9 10" key="1">
    <citation type="submission" date="2016-02" db="EMBL/GenBank/DDBJ databases">
        <title>Genome analysis of coral dinoflagellate symbionts highlights evolutionary adaptations to a symbiotic lifestyle.</title>
        <authorList>
            <person name="Aranda M."/>
            <person name="Li Y."/>
            <person name="Liew Y.J."/>
            <person name="Baumgarten S."/>
            <person name="Simakov O."/>
            <person name="Wilson M."/>
            <person name="Piel J."/>
            <person name="Ashoor H."/>
            <person name="Bougouffa S."/>
            <person name="Bajic V.B."/>
            <person name="Ryu T."/>
            <person name="Ravasi T."/>
            <person name="Bayer T."/>
            <person name="Micklem G."/>
            <person name="Kim H."/>
            <person name="Bhak J."/>
            <person name="Lajeunesse T.C."/>
            <person name="Voolstra C.R."/>
        </authorList>
    </citation>
    <scope>NUCLEOTIDE SEQUENCE [LARGE SCALE GENOMIC DNA]</scope>
    <source>
        <strain evidence="9 10">CCMP2467</strain>
    </source>
</reference>
<dbReference type="PANTHER" id="PTHR43788:SF16">
    <property type="entry name" value="HELICASE WITH ZINC FINGER 2"/>
    <property type="match status" value="1"/>
</dbReference>
<dbReference type="EMBL" id="LSRX01000456">
    <property type="protein sequence ID" value="OLP96758.1"/>
    <property type="molecule type" value="Genomic_DNA"/>
</dbReference>
<evidence type="ECO:0000256" key="1">
    <source>
        <dbReference type="ARBA" id="ARBA00007913"/>
    </source>
</evidence>
<accession>A0A1Q9DNL4</accession>
<sequence>MFGVLGSRRVPGQVSTGGAPGALPEPQDSRHTFLRRFQESRDGAEPPAFLAVEDAYERADAYYETMKRNIMAEAVSAFRAAGARLLDARPSQAGLLVTKLMSGQEGDLQASGAADLQLKDNVVEFDDELFWVTKCEVSSAQVPGGTKYTAELEGFSASGRELRYPADFPSHSDLILKLRAHIFAGDYMNRYRCARELLNGVGLTDPQLEKAVLRPWRQVPGTYTRPGALREDLMPINSDQRSAVHGLSSRLEVIHGPPGTGKSTTIFHMLSSRLPSMDAAATAAIVTCVTNQAIDAVVEKLAQTHDAAGGLRILVLGNPDRVGRTAGQYTLENLCKRDELVLSMQWATGVLSKTSKAVAELQTARRDRLWRPHRRSRLHISQIERLPSVLRYRVELEAENRQRRYNREAPRVYDPLDFYLRRLDDIKQKLAAAVTQLRPVRFLRRRRFGVPSPSRFYEWNVHSFNLRIQKAYERSKEALSLAQNTAAARNVRRTRVLLCTIPSCYKVMQLQEDYEDDFPKRLFMGILDEAAATAETYIPLILRLQVENLVLLGDHKQLSPLVLASGGDREIKDKNVDRSLMERAIDNNLRPHSLRVQYRMPEVLCNLVSSLFYGGSLRTERSVADRLSRLSLEGQPRQPELRWFNVTVQELDVGTSKVNHAEVVQVIELLRSDPVLGRTLDPVMVITLYKPQAALLQEALAKSLEPRRMAFIKVVTVDAAQGSEAPHIVLSTVRSNSARSIGFAHNPRRLNVAISRAQKTLTIVGNKDVFNTSQPNWNRVVSTFCRQGQASDVSVHALQHAASWHFVQQRALEMMERSASKGKGKGKGKGGKGKGLDARPRDLGDHWSHRGRCRYAPDLRYY</sequence>
<dbReference type="InterPro" id="IPR047187">
    <property type="entry name" value="SF1_C_Upf1"/>
</dbReference>
<dbReference type="PANTHER" id="PTHR43788">
    <property type="entry name" value="DNA2/NAM7 HELICASE FAMILY MEMBER"/>
    <property type="match status" value="1"/>
</dbReference>
<feature type="compositionally biased region" description="Basic and acidic residues" evidence="6">
    <location>
        <begin position="834"/>
        <end position="848"/>
    </location>
</feature>
<evidence type="ECO:0000256" key="3">
    <source>
        <dbReference type="ARBA" id="ARBA00022801"/>
    </source>
</evidence>
<dbReference type="GO" id="GO:0043139">
    <property type="term" value="F:5'-3' DNA helicase activity"/>
    <property type="evidence" value="ECO:0007669"/>
    <property type="project" value="TreeGrafter"/>
</dbReference>
<evidence type="ECO:0000256" key="2">
    <source>
        <dbReference type="ARBA" id="ARBA00022741"/>
    </source>
</evidence>
<evidence type="ECO:0000256" key="4">
    <source>
        <dbReference type="ARBA" id="ARBA00022806"/>
    </source>
</evidence>
<dbReference type="InterPro" id="IPR050534">
    <property type="entry name" value="Coronavir_polyprotein_1ab"/>
</dbReference>
<comment type="similarity">
    <text evidence="1">Belongs to the DNA2/NAM7 helicase family.</text>
</comment>
<keyword evidence="3" id="KW-0378">Hydrolase</keyword>